<dbReference type="EMBL" id="JAAAIN010003775">
    <property type="protein sequence ID" value="KAG0284077.1"/>
    <property type="molecule type" value="Genomic_DNA"/>
</dbReference>
<feature type="non-terminal residue" evidence="1">
    <location>
        <position position="1"/>
    </location>
</feature>
<keyword evidence="2" id="KW-1185">Reference proteome</keyword>
<proteinExistence type="predicted"/>
<evidence type="ECO:0000313" key="2">
    <source>
        <dbReference type="Proteomes" id="UP000823405"/>
    </source>
</evidence>
<organism evidence="1 2">
    <name type="scientific">Linnemannia gamsii</name>
    <dbReference type="NCBI Taxonomy" id="64522"/>
    <lineage>
        <taxon>Eukaryota</taxon>
        <taxon>Fungi</taxon>
        <taxon>Fungi incertae sedis</taxon>
        <taxon>Mucoromycota</taxon>
        <taxon>Mortierellomycotina</taxon>
        <taxon>Mortierellomycetes</taxon>
        <taxon>Mortierellales</taxon>
        <taxon>Mortierellaceae</taxon>
        <taxon>Linnemannia</taxon>
    </lineage>
</organism>
<accession>A0A9P6UEN2</accession>
<feature type="non-terminal residue" evidence="1">
    <location>
        <position position="115"/>
    </location>
</feature>
<reference evidence="1" key="1">
    <citation type="journal article" date="2020" name="Fungal Divers.">
        <title>Resolving the Mortierellaceae phylogeny through synthesis of multi-gene phylogenetics and phylogenomics.</title>
        <authorList>
            <person name="Vandepol N."/>
            <person name="Liber J."/>
            <person name="Desiro A."/>
            <person name="Na H."/>
            <person name="Kennedy M."/>
            <person name="Barry K."/>
            <person name="Grigoriev I.V."/>
            <person name="Miller A.N."/>
            <person name="O'Donnell K."/>
            <person name="Stajich J.E."/>
            <person name="Bonito G."/>
        </authorList>
    </citation>
    <scope>NUCLEOTIDE SEQUENCE</scope>
    <source>
        <strain evidence="1">NVP60</strain>
    </source>
</reference>
<dbReference type="Proteomes" id="UP000823405">
    <property type="component" value="Unassembled WGS sequence"/>
</dbReference>
<comment type="caution">
    <text evidence="1">The sequence shown here is derived from an EMBL/GenBank/DDBJ whole genome shotgun (WGS) entry which is preliminary data.</text>
</comment>
<name>A0A9P6UEN2_9FUNG</name>
<dbReference type="AlphaFoldDB" id="A0A9P6UEN2"/>
<protein>
    <submittedName>
        <fullName evidence="1">Uncharacterized protein</fullName>
    </submittedName>
</protein>
<sequence length="115" mass="13349">NTMFRLKMYDLKAAKWDKIKDYPIRQAVRQLNIDEYEVHVRVEIEATSDGGFRVQLSNLSFEVLDLSLEFLSEGDQEVLLTFNAGPISHQMSVNQDYPSELMEDLIEQLKSTNLH</sequence>
<evidence type="ECO:0000313" key="1">
    <source>
        <dbReference type="EMBL" id="KAG0284077.1"/>
    </source>
</evidence>
<gene>
    <name evidence="1" type="ORF">BGZ97_008311</name>
</gene>